<organism evidence="8 9">
    <name type="scientific">Streptantibioticus rubrisoli</name>
    <dbReference type="NCBI Taxonomy" id="1387313"/>
    <lineage>
        <taxon>Bacteria</taxon>
        <taxon>Bacillati</taxon>
        <taxon>Actinomycetota</taxon>
        <taxon>Actinomycetes</taxon>
        <taxon>Kitasatosporales</taxon>
        <taxon>Streptomycetaceae</taxon>
        <taxon>Streptantibioticus</taxon>
    </lineage>
</organism>
<keyword evidence="4" id="KW-1133">Transmembrane helix</keyword>
<dbReference type="PANTHER" id="PTHR34697">
    <property type="entry name" value="PHOSPHATIDYLGLYCEROL LYSYLTRANSFERASE"/>
    <property type="match status" value="1"/>
</dbReference>
<dbReference type="InterPro" id="IPR024320">
    <property type="entry name" value="LPG_synthase_C"/>
</dbReference>
<dbReference type="RefSeq" id="WP_255932383.1">
    <property type="nucleotide sequence ID" value="NZ_JANFNH010000059.1"/>
</dbReference>
<dbReference type="Proteomes" id="UP001206206">
    <property type="component" value="Unassembled WGS sequence"/>
</dbReference>
<feature type="region of interest" description="Disordered" evidence="6">
    <location>
        <begin position="1"/>
        <end position="90"/>
    </location>
</feature>
<evidence type="ECO:0000259" key="7">
    <source>
        <dbReference type="Pfam" id="PF09924"/>
    </source>
</evidence>
<gene>
    <name evidence="8" type="ORF">NON19_30270</name>
</gene>
<comment type="caution">
    <text evidence="8">The sequence shown here is derived from an EMBL/GenBank/DDBJ whole genome shotgun (WGS) entry which is preliminary data.</text>
</comment>
<evidence type="ECO:0000256" key="3">
    <source>
        <dbReference type="ARBA" id="ARBA00022692"/>
    </source>
</evidence>
<evidence type="ECO:0000256" key="2">
    <source>
        <dbReference type="ARBA" id="ARBA00022475"/>
    </source>
</evidence>
<feature type="region of interest" description="Disordered" evidence="6">
    <location>
        <begin position="132"/>
        <end position="196"/>
    </location>
</feature>
<name>A0ABT1PN52_9ACTN</name>
<evidence type="ECO:0000256" key="5">
    <source>
        <dbReference type="ARBA" id="ARBA00023136"/>
    </source>
</evidence>
<dbReference type="PANTHER" id="PTHR34697:SF2">
    <property type="entry name" value="PHOSPHATIDYLGLYCEROL LYSYLTRANSFERASE"/>
    <property type="match status" value="1"/>
</dbReference>
<keyword evidence="2" id="KW-1003">Cell membrane</keyword>
<evidence type="ECO:0000256" key="1">
    <source>
        <dbReference type="ARBA" id="ARBA00004651"/>
    </source>
</evidence>
<keyword evidence="5" id="KW-0472">Membrane</keyword>
<feature type="compositionally biased region" description="Low complexity" evidence="6">
    <location>
        <begin position="40"/>
        <end position="53"/>
    </location>
</feature>
<comment type="subcellular location">
    <subcellularLocation>
        <location evidence="1">Cell membrane</location>
        <topology evidence="1">Multi-pass membrane protein</topology>
    </subcellularLocation>
</comment>
<evidence type="ECO:0000256" key="4">
    <source>
        <dbReference type="ARBA" id="ARBA00022989"/>
    </source>
</evidence>
<dbReference type="InterPro" id="IPR051211">
    <property type="entry name" value="PG_lysyltransferase"/>
</dbReference>
<keyword evidence="3" id="KW-0812">Transmembrane</keyword>
<sequence>MSTINAALLAPCDRGLLEPQEETSPPAPLERHGGPGSFGSSGKSAAARRAVGGVTLASGDPIGDPERRRGATKAWPQEAREHGWTPTVRGASEEGEAIYARHGLDASATGDEVIHRNPGNGLIGYTARQLTQPTGQLDGTGAVLRPTREPRHLPFRTTSAAPPTGIARHRAESLPTAPGLSAPPRRDHRTSTAGQR</sequence>
<evidence type="ECO:0000313" key="9">
    <source>
        <dbReference type="Proteomes" id="UP001206206"/>
    </source>
</evidence>
<feature type="domain" description="Phosphatidylglycerol lysyltransferase C-terminal" evidence="7">
    <location>
        <begin position="39"/>
        <end position="118"/>
    </location>
</feature>
<dbReference type="Pfam" id="PF09924">
    <property type="entry name" value="LPG_synthase_C"/>
    <property type="match status" value="1"/>
</dbReference>
<protein>
    <submittedName>
        <fullName evidence="8">Phosphatidylglycerol lysyltransferase domain-containing protein</fullName>
    </submittedName>
</protein>
<proteinExistence type="predicted"/>
<evidence type="ECO:0000313" key="8">
    <source>
        <dbReference type="EMBL" id="MCQ4046216.1"/>
    </source>
</evidence>
<keyword evidence="9" id="KW-1185">Reference proteome</keyword>
<dbReference type="EMBL" id="JANFNH010000059">
    <property type="protein sequence ID" value="MCQ4046216.1"/>
    <property type="molecule type" value="Genomic_DNA"/>
</dbReference>
<accession>A0ABT1PN52</accession>
<evidence type="ECO:0000256" key="6">
    <source>
        <dbReference type="SAM" id="MobiDB-lite"/>
    </source>
</evidence>
<reference evidence="8 9" key="1">
    <citation type="submission" date="2022-06" db="EMBL/GenBank/DDBJ databases">
        <title>Draft genome sequence of type strain Streptomyces rubrisoli DSM 42083.</title>
        <authorList>
            <person name="Duangmal K."/>
            <person name="Klaysubun C."/>
        </authorList>
    </citation>
    <scope>NUCLEOTIDE SEQUENCE [LARGE SCALE GENOMIC DNA]</scope>
    <source>
        <strain evidence="8 9">DSM 42083</strain>
    </source>
</reference>